<dbReference type="InterPro" id="IPR036977">
    <property type="entry name" value="DNA_primase_Znf_CHC2"/>
</dbReference>
<dbReference type="EMBL" id="JAQQKW010000006">
    <property type="protein sequence ID" value="MDC7694821.1"/>
    <property type="molecule type" value="Genomic_DNA"/>
</dbReference>
<evidence type="ECO:0000313" key="1">
    <source>
        <dbReference type="EMBL" id="MDC7694821.1"/>
    </source>
</evidence>
<proteinExistence type="predicted"/>
<reference evidence="1 2" key="1">
    <citation type="submission" date="2023-01" db="EMBL/GenBank/DDBJ databases">
        <title>Novel species of the genus Asticcacaulis isolated from rivers.</title>
        <authorList>
            <person name="Lu H."/>
        </authorList>
    </citation>
    <scope>NUCLEOTIDE SEQUENCE [LARGE SCALE GENOMIC DNA]</scope>
    <source>
        <strain evidence="1 2">DXS10W</strain>
    </source>
</reference>
<keyword evidence="2" id="KW-1185">Reference proteome</keyword>
<sequence length="106" mass="11783">MAERYTSRRVAFGRIADQALYRSESVLRAFLPDGRREGTEWVATNPTRTDKRRGSFKANINTGKWADFSTGDKGGDLISLVAYVTDKPQREAAISLAEALGLDPFE</sequence>
<organism evidence="1 2">
    <name type="scientific">Asticcacaulis currens</name>
    <dbReference type="NCBI Taxonomy" id="2984210"/>
    <lineage>
        <taxon>Bacteria</taxon>
        <taxon>Pseudomonadati</taxon>
        <taxon>Pseudomonadota</taxon>
        <taxon>Alphaproteobacteria</taxon>
        <taxon>Caulobacterales</taxon>
        <taxon>Caulobacteraceae</taxon>
        <taxon>Asticcacaulis</taxon>
    </lineage>
</organism>
<dbReference type="SUPFAM" id="SSF57783">
    <property type="entry name" value="Zinc beta-ribbon"/>
    <property type="match status" value="1"/>
</dbReference>
<dbReference type="Gene3D" id="3.90.580.10">
    <property type="entry name" value="Zinc finger, CHC2-type domain"/>
    <property type="match status" value="1"/>
</dbReference>
<comment type="caution">
    <text evidence="1">The sequence shown here is derived from an EMBL/GenBank/DDBJ whole genome shotgun (WGS) entry which is preliminary data.</text>
</comment>
<dbReference type="RefSeq" id="WP_272741529.1">
    <property type="nucleotide sequence ID" value="NZ_JAQQKW010000006.1"/>
</dbReference>
<protein>
    <recommendedName>
        <fullName evidence="3">DNA primase</fullName>
    </recommendedName>
</protein>
<gene>
    <name evidence="1" type="ORF">PQU94_11070</name>
</gene>
<accession>A0ABT5IF51</accession>
<evidence type="ECO:0000313" key="2">
    <source>
        <dbReference type="Proteomes" id="UP001216595"/>
    </source>
</evidence>
<evidence type="ECO:0008006" key="3">
    <source>
        <dbReference type="Google" id="ProtNLM"/>
    </source>
</evidence>
<dbReference type="Proteomes" id="UP001216595">
    <property type="component" value="Unassembled WGS sequence"/>
</dbReference>
<name>A0ABT5IF51_9CAUL</name>